<dbReference type="PROSITE" id="PS50088">
    <property type="entry name" value="ANK_REPEAT"/>
    <property type="match status" value="2"/>
</dbReference>
<reference evidence="4 5" key="1">
    <citation type="submission" date="2017-06" db="EMBL/GenBank/DDBJ databases">
        <title>Comparative genomic analysis of Ambrosia Fusariam Clade fungi.</title>
        <authorList>
            <person name="Stajich J.E."/>
            <person name="Carrillo J."/>
            <person name="Kijimoto T."/>
            <person name="Eskalen A."/>
            <person name="O'Donnell K."/>
            <person name="Kasson M."/>
        </authorList>
    </citation>
    <scope>NUCLEOTIDE SEQUENCE [LARGE SCALE GENOMIC DNA]</scope>
    <source>
        <strain evidence="4 5">NRRL62606</strain>
    </source>
</reference>
<dbReference type="Pfam" id="PF12796">
    <property type="entry name" value="Ank_2"/>
    <property type="match status" value="1"/>
</dbReference>
<dbReference type="SUPFAM" id="SSF48403">
    <property type="entry name" value="Ankyrin repeat"/>
    <property type="match status" value="1"/>
</dbReference>
<keyword evidence="2 3" id="KW-0040">ANK repeat</keyword>
<dbReference type="Pfam" id="PF00023">
    <property type="entry name" value="Ank"/>
    <property type="match status" value="1"/>
</dbReference>
<dbReference type="Proteomes" id="UP000287972">
    <property type="component" value="Unassembled WGS sequence"/>
</dbReference>
<name>A0A428SBR3_9HYPO</name>
<evidence type="ECO:0000313" key="5">
    <source>
        <dbReference type="Proteomes" id="UP000287972"/>
    </source>
</evidence>
<feature type="repeat" description="ANK" evidence="3">
    <location>
        <begin position="183"/>
        <end position="215"/>
    </location>
</feature>
<proteinExistence type="predicted"/>
<evidence type="ECO:0000313" key="4">
    <source>
        <dbReference type="EMBL" id="RSL87229.1"/>
    </source>
</evidence>
<evidence type="ECO:0000256" key="1">
    <source>
        <dbReference type="ARBA" id="ARBA00022737"/>
    </source>
</evidence>
<dbReference type="PRINTS" id="PR01415">
    <property type="entry name" value="ANKYRIN"/>
</dbReference>
<protein>
    <submittedName>
        <fullName evidence="4">Uncharacterized protein</fullName>
    </submittedName>
</protein>
<keyword evidence="5" id="KW-1185">Reference proteome</keyword>
<sequence length="283" mass="31405">MDVLLDVAAFSSIKPWKMCLRRDLEQSISTLMALYPHSTAFDKRYEHVLQMAAFLNKHELVATLLSRGVDVNVTGHYYGTALQAAARYGHNDMVLQLISAGAQFNILQGQWETALRAAIIGGHEDVVRMQTSIWDQITAILEAGAVPSDVESDRMEITKALIDSGANINSVGRQMGSSILYDEHASPLCAAIAKKRLDVAKLLLEHGADVNQTVENCKSPLSLAVEVEDQSLVCLVLKHGANVGTVLTEAAEHNHWELFKTWCWPRRELARIKYTGQILSWRL</sequence>
<dbReference type="Gene3D" id="1.25.40.20">
    <property type="entry name" value="Ankyrin repeat-containing domain"/>
    <property type="match status" value="1"/>
</dbReference>
<gene>
    <name evidence="4" type="ORF">CEP51_002383</name>
</gene>
<feature type="repeat" description="ANK" evidence="3">
    <location>
        <begin position="77"/>
        <end position="109"/>
    </location>
</feature>
<comment type="caution">
    <text evidence="4">The sequence shown here is derived from an EMBL/GenBank/DDBJ whole genome shotgun (WGS) entry which is preliminary data.</text>
</comment>
<dbReference type="PANTHER" id="PTHR24198:SF165">
    <property type="entry name" value="ANKYRIN REPEAT-CONTAINING PROTEIN-RELATED"/>
    <property type="match status" value="1"/>
</dbReference>
<evidence type="ECO:0000256" key="2">
    <source>
        <dbReference type="ARBA" id="ARBA00023043"/>
    </source>
</evidence>
<dbReference type="AlphaFoldDB" id="A0A428SBR3"/>
<dbReference type="EMBL" id="NKCL01000034">
    <property type="protein sequence ID" value="RSL87229.1"/>
    <property type="molecule type" value="Genomic_DNA"/>
</dbReference>
<dbReference type="InterPro" id="IPR002110">
    <property type="entry name" value="Ankyrin_rpt"/>
</dbReference>
<dbReference type="PANTHER" id="PTHR24198">
    <property type="entry name" value="ANKYRIN REPEAT AND PROTEIN KINASE DOMAIN-CONTAINING PROTEIN"/>
    <property type="match status" value="1"/>
</dbReference>
<dbReference type="SMART" id="SM00248">
    <property type="entry name" value="ANK"/>
    <property type="match status" value="5"/>
</dbReference>
<keyword evidence="1" id="KW-0677">Repeat</keyword>
<organism evidence="4 5">
    <name type="scientific">Fusarium floridanum</name>
    <dbReference type="NCBI Taxonomy" id="1325733"/>
    <lineage>
        <taxon>Eukaryota</taxon>
        <taxon>Fungi</taxon>
        <taxon>Dikarya</taxon>
        <taxon>Ascomycota</taxon>
        <taxon>Pezizomycotina</taxon>
        <taxon>Sordariomycetes</taxon>
        <taxon>Hypocreomycetidae</taxon>
        <taxon>Hypocreales</taxon>
        <taxon>Nectriaceae</taxon>
        <taxon>Fusarium</taxon>
        <taxon>Fusarium solani species complex</taxon>
    </lineage>
</organism>
<dbReference type="InterPro" id="IPR036770">
    <property type="entry name" value="Ankyrin_rpt-contain_sf"/>
</dbReference>
<dbReference type="PROSITE" id="PS50297">
    <property type="entry name" value="ANK_REP_REGION"/>
    <property type="match status" value="1"/>
</dbReference>
<accession>A0A428SBR3</accession>
<evidence type="ECO:0000256" key="3">
    <source>
        <dbReference type="PROSITE-ProRule" id="PRU00023"/>
    </source>
</evidence>